<name>A0A350EH96_ACIJU</name>
<dbReference type="Proteomes" id="UP000253688">
    <property type="component" value="Unassembled WGS sequence"/>
</dbReference>
<proteinExistence type="predicted"/>
<gene>
    <name evidence="2" type="ORF">DC346_12305</name>
</gene>
<feature type="chain" id="PRO_5030064087" description="Lipoprotein" evidence="1">
    <location>
        <begin position="22"/>
        <end position="175"/>
    </location>
</feature>
<dbReference type="STRING" id="40215.BVL33_03285"/>
<dbReference type="AlphaFoldDB" id="A0A350EH96"/>
<feature type="signal peptide" evidence="1">
    <location>
        <begin position="1"/>
        <end position="21"/>
    </location>
</feature>
<keyword evidence="1" id="KW-0732">Signal</keyword>
<evidence type="ECO:0000313" key="3">
    <source>
        <dbReference type="Proteomes" id="UP000253688"/>
    </source>
</evidence>
<reference evidence="2 3" key="1">
    <citation type="submission" date="2018-04" db="EMBL/GenBank/DDBJ databases">
        <title>Acinetobacter junii Genome sequencing and assembly.</title>
        <authorList>
            <person name="Su J."/>
            <person name="Rensing C."/>
            <person name="Mazhar H.S."/>
        </authorList>
    </citation>
    <scope>NUCLEOTIDE SEQUENCE [LARGE SCALE GENOMIC DNA]</scope>
    <source>
        <strain evidence="2 3">SC22</strain>
    </source>
</reference>
<dbReference type="EMBL" id="QEWH01000071">
    <property type="protein sequence ID" value="RBA45318.1"/>
    <property type="molecule type" value="Genomic_DNA"/>
</dbReference>
<evidence type="ECO:0000256" key="1">
    <source>
        <dbReference type="SAM" id="SignalP"/>
    </source>
</evidence>
<evidence type="ECO:0008006" key="4">
    <source>
        <dbReference type="Google" id="ProtNLM"/>
    </source>
</evidence>
<sequence>MKGLFLCIGITLSIPTTFACAPLSPNDVFIARVKSVQKINSINHTKFKLQHPDFVFKNLLSKIISPRPKEWMSDFPIKTIKTNDLIMGLAYPSNHNTSQKYQIVSLALLDCKENTISIDLPIAPFTAWNRRIKGCNNESSIRLLDGFLEHDESFYLKKLHQKYPTCEALFSAYPK</sequence>
<protein>
    <recommendedName>
        <fullName evidence="4">Lipoprotein</fullName>
    </recommendedName>
</protein>
<accession>A0A350EH96</accession>
<evidence type="ECO:0000313" key="2">
    <source>
        <dbReference type="EMBL" id="RBA45318.1"/>
    </source>
</evidence>
<organism evidence="2 3">
    <name type="scientific">Acinetobacter junii</name>
    <dbReference type="NCBI Taxonomy" id="40215"/>
    <lineage>
        <taxon>Bacteria</taxon>
        <taxon>Pseudomonadati</taxon>
        <taxon>Pseudomonadota</taxon>
        <taxon>Gammaproteobacteria</taxon>
        <taxon>Moraxellales</taxon>
        <taxon>Moraxellaceae</taxon>
        <taxon>Acinetobacter</taxon>
    </lineage>
</organism>
<dbReference type="PROSITE" id="PS51257">
    <property type="entry name" value="PROKAR_LIPOPROTEIN"/>
    <property type="match status" value="1"/>
</dbReference>
<comment type="caution">
    <text evidence="2">The sequence shown here is derived from an EMBL/GenBank/DDBJ whole genome shotgun (WGS) entry which is preliminary data.</text>
</comment>
<dbReference type="RefSeq" id="WP_112987459.1">
    <property type="nucleotide sequence ID" value="NZ_CP131470.1"/>
</dbReference>